<reference evidence="2 3" key="1">
    <citation type="submission" date="2023-06" db="EMBL/GenBank/DDBJ databases">
        <title>Novel species in genus Planococcus.</title>
        <authorList>
            <person name="Ning S."/>
        </authorList>
    </citation>
    <scope>NUCLEOTIDE SEQUENCE [LARGE SCALE GENOMIC DNA]</scope>
    <source>
        <strain evidence="2 3">N028</strain>
    </source>
</reference>
<dbReference type="Pfam" id="PF06923">
    <property type="entry name" value="GutM"/>
    <property type="match status" value="1"/>
</dbReference>
<feature type="transmembrane region" description="Helical" evidence="1">
    <location>
        <begin position="6"/>
        <end position="25"/>
    </location>
</feature>
<proteinExistence type="predicted"/>
<keyword evidence="1" id="KW-1133">Transmembrane helix</keyword>
<name>A0ABT8MZU4_9BACL</name>
<keyword evidence="1" id="KW-0472">Membrane</keyword>
<dbReference type="RefSeq" id="WP_301722942.1">
    <property type="nucleotide sequence ID" value="NZ_JAUJWV010000001.1"/>
</dbReference>
<dbReference type="InterPro" id="IPR009693">
    <property type="entry name" value="Glucitol_operon_activator"/>
</dbReference>
<organism evidence="2 3">
    <name type="scientific">Planococcus shixiaomingii</name>
    <dbReference type="NCBI Taxonomy" id="3058393"/>
    <lineage>
        <taxon>Bacteria</taxon>
        <taxon>Bacillati</taxon>
        <taxon>Bacillota</taxon>
        <taxon>Bacilli</taxon>
        <taxon>Bacillales</taxon>
        <taxon>Caryophanaceae</taxon>
        <taxon>Planococcus</taxon>
    </lineage>
</organism>
<evidence type="ECO:0000313" key="3">
    <source>
        <dbReference type="Proteomes" id="UP001172055"/>
    </source>
</evidence>
<sequence>MASVWGWVIAVFVGVWLLQFLLTKIQMKNYQETLRKLSSRPSGYLGVGIQKQKLGIGAIAILVTDTEGIVVESQVMKGVTVFSRFQAFDQFNGLSITELKDQLEDDSLDIAFKMAIEKVEAQMEKKTNLAF</sequence>
<dbReference type="Proteomes" id="UP001172055">
    <property type="component" value="Unassembled WGS sequence"/>
</dbReference>
<comment type="caution">
    <text evidence="2">The sequence shown here is derived from an EMBL/GenBank/DDBJ whole genome shotgun (WGS) entry which is preliminary data.</text>
</comment>
<accession>A0ABT8MZU4</accession>
<protein>
    <submittedName>
        <fullName evidence="2">Transcriptional regulator GutM</fullName>
    </submittedName>
</protein>
<evidence type="ECO:0000313" key="2">
    <source>
        <dbReference type="EMBL" id="MDN7241168.1"/>
    </source>
</evidence>
<gene>
    <name evidence="2" type="ORF">QWY14_05165</name>
</gene>
<keyword evidence="1" id="KW-0812">Transmembrane</keyword>
<evidence type="ECO:0000256" key="1">
    <source>
        <dbReference type="SAM" id="Phobius"/>
    </source>
</evidence>
<dbReference type="EMBL" id="JAUJWV010000001">
    <property type="protein sequence ID" value="MDN7241168.1"/>
    <property type="molecule type" value="Genomic_DNA"/>
</dbReference>
<keyword evidence="3" id="KW-1185">Reference proteome</keyword>